<proteinExistence type="predicted"/>
<accession>A0AAD9F2Z7</accession>
<protein>
    <submittedName>
        <fullName evidence="1">Uncharacterized protein</fullName>
    </submittedName>
</protein>
<name>A0AAD9F2Z7_DISEL</name>
<keyword evidence="2" id="KW-1185">Reference proteome</keyword>
<dbReference type="Proteomes" id="UP001228049">
    <property type="component" value="Unassembled WGS sequence"/>
</dbReference>
<sequence>MNYSFSFMAFVDGGSGCRCKKIKTLLHEKQVSSPQQPSRREEESLNSLAQRCPIRSWSYNRSVNRGGCTYSSCTMLRKDRRNPGPPTGNWQSGGGCQWAAMVRQYTNSGGRGYRGCQ</sequence>
<dbReference type="EMBL" id="JASDAP010000020">
    <property type="protein sequence ID" value="KAK1886897.1"/>
    <property type="molecule type" value="Genomic_DNA"/>
</dbReference>
<dbReference type="AlphaFoldDB" id="A0AAD9F2Z7"/>
<evidence type="ECO:0000313" key="1">
    <source>
        <dbReference type="EMBL" id="KAK1886897.1"/>
    </source>
</evidence>
<evidence type="ECO:0000313" key="2">
    <source>
        <dbReference type="Proteomes" id="UP001228049"/>
    </source>
</evidence>
<organism evidence="1 2">
    <name type="scientific">Dissostichus eleginoides</name>
    <name type="common">Patagonian toothfish</name>
    <name type="synonym">Dissostichus amissus</name>
    <dbReference type="NCBI Taxonomy" id="100907"/>
    <lineage>
        <taxon>Eukaryota</taxon>
        <taxon>Metazoa</taxon>
        <taxon>Chordata</taxon>
        <taxon>Craniata</taxon>
        <taxon>Vertebrata</taxon>
        <taxon>Euteleostomi</taxon>
        <taxon>Actinopterygii</taxon>
        <taxon>Neopterygii</taxon>
        <taxon>Teleostei</taxon>
        <taxon>Neoteleostei</taxon>
        <taxon>Acanthomorphata</taxon>
        <taxon>Eupercaria</taxon>
        <taxon>Perciformes</taxon>
        <taxon>Notothenioidei</taxon>
        <taxon>Nototheniidae</taxon>
        <taxon>Dissostichus</taxon>
    </lineage>
</organism>
<reference evidence="1" key="1">
    <citation type="submission" date="2023-04" db="EMBL/GenBank/DDBJ databases">
        <title>Chromosome-level genome of Chaenocephalus aceratus.</title>
        <authorList>
            <person name="Park H."/>
        </authorList>
    </citation>
    <scope>NUCLEOTIDE SEQUENCE</scope>
    <source>
        <strain evidence="1">DE</strain>
        <tissue evidence="1">Muscle</tissue>
    </source>
</reference>
<gene>
    <name evidence="1" type="ORF">KUDE01_030611</name>
</gene>
<feature type="non-terminal residue" evidence="1">
    <location>
        <position position="1"/>
    </location>
</feature>
<comment type="caution">
    <text evidence="1">The sequence shown here is derived from an EMBL/GenBank/DDBJ whole genome shotgun (WGS) entry which is preliminary data.</text>
</comment>